<protein>
    <recommendedName>
        <fullName evidence="2">histidine kinase</fullName>
        <ecNumber evidence="2">2.7.13.3</ecNumber>
    </recommendedName>
</protein>
<comment type="catalytic activity">
    <reaction evidence="1">
        <text>ATP + protein L-histidine = ADP + protein N-phospho-L-histidine.</text>
        <dbReference type="EC" id="2.7.13.3"/>
    </reaction>
</comment>
<evidence type="ECO:0000259" key="7">
    <source>
        <dbReference type="PROSITE" id="PS50112"/>
    </source>
</evidence>
<dbReference type="SMART" id="SM00091">
    <property type="entry name" value="PAS"/>
    <property type="match status" value="2"/>
</dbReference>
<dbReference type="Pfam" id="PF13426">
    <property type="entry name" value="PAS_9"/>
    <property type="match status" value="2"/>
</dbReference>
<dbReference type="SUPFAM" id="SSF55785">
    <property type="entry name" value="PYP-like sensor domain (PAS domain)"/>
    <property type="match status" value="2"/>
</dbReference>
<dbReference type="PANTHER" id="PTHR43065:SF49">
    <property type="entry name" value="HISTIDINE KINASE"/>
    <property type="match status" value="1"/>
</dbReference>
<dbReference type="PROSITE" id="PS50109">
    <property type="entry name" value="HIS_KIN"/>
    <property type="match status" value="1"/>
</dbReference>
<reference evidence="9 10" key="1">
    <citation type="submission" date="2019-03" db="EMBL/GenBank/DDBJ databases">
        <title>Genomic Encyclopedia of Type Strains, Phase IV (KMG-IV): sequencing the most valuable type-strain genomes for metagenomic binning, comparative biology and taxonomic classification.</title>
        <authorList>
            <person name="Goeker M."/>
        </authorList>
    </citation>
    <scope>NUCLEOTIDE SEQUENCE [LARGE SCALE GENOMIC DNA]</scope>
    <source>
        <strain evidence="9 10">DSM 7445</strain>
    </source>
</reference>
<dbReference type="Pfam" id="PF02518">
    <property type="entry name" value="HATPase_c"/>
    <property type="match status" value="1"/>
</dbReference>
<accession>A0A4R3I3P2</accession>
<dbReference type="SUPFAM" id="SSF55874">
    <property type="entry name" value="ATPase domain of HSP90 chaperone/DNA topoisomerase II/histidine kinase"/>
    <property type="match status" value="1"/>
</dbReference>
<dbReference type="RefSeq" id="WP_132256569.1">
    <property type="nucleotide sequence ID" value="NZ_SLZQ01000001.1"/>
</dbReference>
<evidence type="ECO:0000313" key="10">
    <source>
        <dbReference type="Proteomes" id="UP000295382"/>
    </source>
</evidence>
<dbReference type="InterPro" id="IPR035965">
    <property type="entry name" value="PAS-like_dom_sf"/>
</dbReference>
<dbReference type="GO" id="GO:0000155">
    <property type="term" value="F:phosphorelay sensor kinase activity"/>
    <property type="evidence" value="ECO:0007669"/>
    <property type="project" value="InterPro"/>
</dbReference>
<dbReference type="InterPro" id="IPR003661">
    <property type="entry name" value="HisK_dim/P_dom"/>
</dbReference>
<keyword evidence="10" id="KW-1185">Reference proteome</keyword>
<dbReference type="SMART" id="SM00387">
    <property type="entry name" value="HATPase_c"/>
    <property type="match status" value="1"/>
</dbReference>
<dbReference type="Proteomes" id="UP000295382">
    <property type="component" value="Unassembled WGS sequence"/>
</dbReference>
<dbReference type="PROSITE" id="PS50110">
    <property type="entry name" value="RESPONSE_REGULATORY"/>
    <property type="match status" value="1"/>
</dbReference>
<evidence type="ECO:0000259" key="6">
    <source>
        <dbReference type="PROSITE" id="PS50110"/>
    </source>
</evidence>
<dbReference type="InterPro" id="IPR011006">
    <property type="entry name" value="CheY-like_superfamily"/>
</dbReference>
<dbReference type="CDD" id="cd00130">
    <property type="entry name" value="PAS"/>
    <property type="match status" value="2"/>
</dbReference>
<dbReference type="Pfam" id="PF00512">
    <property type="entry name" value="HisKA"/>
    <property type="match status" value="1"/>
</dbReference>
<dbReference type="SMART" id="SM00388">
    <property type="entry name" value="HisKA"/>
    <property type="match status" value="1"/>
</dbReference>
<feature type="domain" description="PAS" evidence="7">
    <location>
        <begin position="131"/>
        <end position="204"/>
    </location>
</feature>
<organism evidence="9 10">
    <name type="scientific">Paucimonas lemoignei</name>
    <name type="common">Pseudomonas lemoignei</name>
    <dbReference type="NCBI Taxonomy" id="29443"/>
    <lineage>
        <taxon>Bacteria</taxon>
        <taxon>Pseudomonadati</taxon>
        <taxon>Pseudomonadota</taxon>
        <taxon>Betaproteobacteria</taxon>
        <taxon>Burkholderiales</taxon>
        <taxon>Burkholderiaceae</taxon>
        <taxon>Paucimonas</taxon>
    </lineage>
</organism>
<dbReference type="InterPro" id="IPR003594">
    <property type="entry name" value="HATPase_dom"/>
</dbReference>
<dbReference type="Gene3D" id="3.30.565.10">
    <property type="entry name" value="Histidine kinase-like ATPase, C-terminal domain"/>
    <property type="match status" value="1"/>
</dbReference>
<dbReference type="EMBL" id="SLZQ01000001">
    <property type="protein sequence ID" value="TCS39315.1"/>
    <property type="molecule type" value="Genomic_DNA"/>
</dbReference>
<dbReference type="InterPro" id="IPR000700">
    <property type="entry name" value="PAS-assoc_C"/>
</dbReference>
<dbReference type="PROSITE" id="PS50113">
    <property type="entry name" value="PAC"/>
    <property type="match status" value="2"/>
</dbReference>
<dbReference type="InterPro" id="IPR004358">
    <property type="entry name" value="Sig_transdc_His_kin-like_C"/>
</dbReference>
<dbReference type="SUPFAM" id="SSF52172">
    <property type="entry name" value="CheY-like"/>
    <property type="match status" value="1"/>
</dbReference>
<dbReference type="InterPro" id="IPR001789">
    <property type="entry name" value="Sig_transdc_resp-reg_receiver"/>
</dbReference>
<feature type="domain" description="PAC" evidence="8">
    <location>
        <begin position="206"/>
        <end position="258"/>
    </location>
</feature>
<sequence length="627" mass="68754">MDESDRFQLFIDRVTDYAIYFISPEGIVRTWNAGAVRFKGYTADDIIGQHFSKFYTEEDRARNLPEHALRTALDHGKFESEGWRVRKDGSRFWAHVVIDPVRDVEGNLIGFAKITRDITERKAVAESLQASQEQFRLLVQGVTDYAIYMLSPSGNITNWNAGAKRIKGYDETEVVGTHFSRFYTEEDRANGLPATALATAVKEGGFESEGWRRRKDGSHFWAHVVIDPIYDESGAHIGFAKVTRDISERRESAKALEKAKEALFHSQKLEAIGKLTGGVAHDFNNLLNVIVTGLDVLVNEVNTPTGTKMLESMRRAAMRGATLTQQLLTFARQQPLKQEKCNINRIIESFESVLRRAGKTSVGFNMKLESNLPPVLIDAAQLEAALLNLVVNASDATPDGGTITLETSTVELEDNEVKLLPAGKYVRVAVQDTGAGMPPDVAARAIEPFFTTKPVGKGTGLGLSQVFGLVQQSGGDLQIDSAIGKGTTVSFFLPVIALEDGEDMDAGKAVVSEKALVVDDQPDVLEVAVELFRAMGYDVLSANNGEQALDILKRTPSIDVLFSDVIMPGISGIELGKQARTINPDIKVILASGYAAPALQAQNDDLGDFELLTKPYRMAEVMKKLRA</sequence>
<dbReference type="NCBIfam" id="TIGR00229">
    <property type="entry name" value="sensory_box"/>
    <property type="match status" value="2"/>
</dbReference>
<evidence type="ECO:0000313" key="9">
    <source>
        <dbReference type="EMBL" id="TCS39315.1"/>
    </source>
</evidence>
<dbReference type="CDD" id="cd00082">
    <property type="entry name" value="HisKA"/>
    <property type="match status" value="1"/>
</dbReference>
<feature type="domain" description="PAS" evidence="7">
    <location>
        <begin position="3"/>
        <end position="76"/>
    </location>
</feature>
<dbReference type="Gene3D" id="3.30.450.20">
    <property type="entry name" value="PAS domain"/>
    <property type="match status" value="2"/>
</dbReference>
<evidence type="ECO:0000256" key="3">
    <source>
        <dbReference type="ARBA" id="ARBA00022553"/>
    </source>
</evidence>
<evidence type="ECO:0000259" key="5">
    <source>
        <dbReference type="PROSITE" id="PS50109"/>
    </source>
</evidence>
<dbReference type="SMART" id="SM00086">
    <property type="entry name" value="PAC"/>
    <property type="match status" value="2"/>
</dbReference>
<dbReference type="OrthoDB" id="5389366at2"/>
<dbReference type="Gene3D" id="1.10.287.130">
    <property type="match status" value="1"/>
</dbReference>
<dbReference type="PANTHER" id="PTHR43065">
    <property type="entry name" value="SENSOR HISTIDINE KINASE"/>
    <property type="match status" value="1"/>
</dbReference>
<gene>
    <name evidence="9" type="ORF">EDC30_101271</name>
</gene>
<dbReference type="InterPro" id="IPR036890">
    <property type="entry name" value="HATPase_C_sf"/>
</dbReference>
<dbReference type="PRINTS" id="PR00344">
    <property type="entry name" value="BCTRLSENSOR"/>
</dbReference>
<dbReference type="PROSITE" id="PS50112">
    <property type="entry name" value="PAS"/>
    <property type="match status" value="2"/>
</dbReference>
<dbReference type="SMART" id="SM00448">
    <property type="entry name" value="REC"/>
    <property type="match status" value="1"/>
</dbReference>
<proteinExistence type="predicted"/>
<feature type="modified residue" description="4-aspartylphosphate" evidence="4">
    <location>
        <position position="564"/>
    </location>
</feature>
<dbReference type="InterPro" id="IPR005467">
    <property type="entry name" value="His_kinase_dom"/>
</dbReference>
<dbReference type="InterPro" id="IPR001610">
    <property type="entry name" value="PAC"/>
</dbReference>
<evidence type="ECO:0000259" key="8">
    <source>
        <dbReference type="PROSITE" id="PS50113"/>
    </source>
</evidence>
<dbReference type="InterPro" id="IPR036097">
    <property type="entry name" value="HisK_dim/P_sf"/>
</dbReference>
<dbReference type="Gene3D" id="3.40.50.2300">
    <property type="match status" value="1"/>
</dbReference>
<dbReference type="EC" id="2.7.13.3" evidence="2"/>
<evidence type="ECO:0000256" key="2">
    <source>
        <dbReference type="ARBA" id="ARBA00012438"/>
    </source>
</evidence>
<evidence type="ECO:0000256" key="1">
    <source>
        <dbReference type="ARBA" id="ARBA00000085"/>
    </source>
</evidence>
<feature type="domain" description="Histidine kinase" evidence="5">
    <location>
        <begin position="278"/>
        <end position="497"/>
    </location>
</feature>
<name>A0A4R3I3P2_PAULE</name>
<evidence type="ECO:0000256" key="4">
    <source>
        <dbReference type="PROSITE-ProRule" id="PRU00169"/>
    </source>
</evidence>
<dbReference type="InterPro" id="IPR000014">
    <property type="entry name" value="PAS"/>
</dbReference>
<dbReference type="AlphaFoldDB" id="A0A4R3I3P2"/>
<comment type="caution">
    <text evidence="9">The sequence shown here is derived from an EMBL/GenBank/DDBJ whole genome shotgun (WGS) entry which is preliminary data.</text>
</comment>
<keyword evidence="3 4" id="KW-0597">Phosphoprotein</keyword>
<feature type="domain" description="Response regulatory" evidence="6">
    <location>
        <begin position="514"/>
        <end position="627"/>
    </location>
</feature>
<dbReference type="SUPFAM" id="SSF47384">
    <property type="entry name" value="Homodimeric domain of signal transducing histidine kinase"/>
    <property type="match status" value="1"/>
</dbReference>
<dbReference type="Pfam" id="PF00072">
    <property type="entry name" value="Response_reg"/>
    <property type="match status" value="1"/>
</dbReference>
<feature type="domain" description="PAC" evidence="8">
    <location>
        <begin position="78"/>
        <end position="130"/>
    </location>
</feature>